<accession>A0ABT4LHP6</accession>
<organism evidence="1 2">
    <name type="scientific">Kiloniella laminariae</name>
    <dbReference type="NCBI Taxonomy" id="454162"/>
    <lineage>
        <taxon>Bacteria</taxon>
        <taxon>Pseudomonadati</taxon>
        <taxon>Pseudomonadota</taxon>
        <taxon>Alphaproteobacteria</taxon>
        <taxon>Rhodospirillales</taxon>
        <taxon>Kiloniellaceae</taxon>
        <taxon>Kiloniella</taxon>
    </lineage>
</organism>
<keyword evidence="2" id="KW-1185">Reference proteome</keyword>
<evidence type="ECO:0000313" key="1">
    <source>
        <dbReference type="EMBL" id="MCZ4280614.1"/>
    </source>
</evidence>
<evidence type="ECO:0000313" key="2">
    <source>
        <dbReference type="Proteomes" id="UP001069802"/>
    </source>
</evidence>
<reference evidence="1" key="1">
    <citation type="submission" date="2022-12" db="EMBL/GenBank/DDBJ databases">
        <title>Bacterial isolates from different developmental stages of Nematostella vectensis.</title>
        <authorList>
            <person name="Fraune S."/>
        </authorList>
    </citation>
    <scope>NUCLEOTIDE SEQUENCE</scope>
    <source>
        <strain evidence="1">G21630-S1</strain>
    </source>
</reference>
<comment type="caution">
    <text evidence="1">The sequence shown here is derived from an EMBL/GenBank/DDBJ whole genome shotgun (WGS) entry which is preliminary data.</text>
</comment>
<gene>
    <name evidence="1" type="ORF">O4H49_07480</name>
</gene>
<dbReference type="PROSITE" id="PS51257">
    <property type="entry name" value="PROKAR_LIPOPROTEIN"/>
    <property type="match status" value="1"/>
</dbReference>
<protein>
    <recommendedName>
        <fullName evidence="3">Lipoprotein</fullName>
    </recommendedName>
</protein>
<sequence length="121" mass="13969">MSIKQIFLTTATLLFLTACSPGVNERHSTQETTYYPSFVQQVLDQNAIELSRVASVKTLENHSGLPRLSRYRRLYRSIDYNSYVRFTDCGGHLVIQHSYSGVIKQVYSRGDCHFLGIRWFN</sequence>
<name>A0ABT4LHP6_9PROT</name>
<proteinExistence type="predicted"/>
<dbReference type="EMBL" id="JAPWGY010000002">
    <property type="protein sequence ID" value="MCZ4280614.1"/>
    <property type="molecule type" value="Genomic_DNA"/>
</dbReference>
<evidence type="ECO:0008006" key="3">
    <source>
        <dbReference type="Google" id="ProtNLM"/>
    </source>
</evidence>
<dbReference type="Proteomes" id="UP001069802">
    <property type="component" value="Unassembled WGS sequence"/>
</dbReference>
<dbReference type="RefSeq" id="WP_269422799.1">
    <property type="nucleotide sequence ID" value="NZ_JAPWGY010000002.1"/>
</dbReference>